<proteinExistence type="inferred from homology"/>
<comment type="catalytic activity">
    <reaction evidence="12">
        <text>L-tyrosyl-[glycogenin] + UDP-alpha-D-glucose = alpha-D-glucosyl-L-tyrosyl-[glycogenin] + UDP + H(+)</text>
        <dbReference type="Rhea" id="RHEA:23360"/>
        <dbReference type="Rhea" id="RHEA-COMP:14604"/>
        <dbReference type="Rhea" id="RHEA-COMP:14605"/>
        <dbReference type="ChEBI" id="CHEBI:15378"/>
        <dbReference type="ChEBI" id="CHEBI:46858"/>
        <dbReference type="ChEBI" id="CHEBI:58223"/>
        <dbReference type="ChEBI" id="CHEBI:58885"/>
        <dbReference type="ChEBI" id="CHEBI:140573"/>
        <dbReference type="EC" id="2.4.1.186"/>
    </reaction>
</comment>
<evidence type="ECO:0000256" key="9">
    <source>
        <dbReference type="ARBA" id="ARBA00038162"/>
    </source>
</evidence>
<feature type="compositionally biased region" description="Low complexity" evidence="14">
    <location>
        <begin position="270"/>
        <end position="288"/>
    </location>
</feature>
<name>A0AA39X3F7_9PEZI</name>
<keyword evidence="8" id="KW-0464">Manganese</keyword>
<keyword evidence="3" id="KW-0963">Cytoplasm</keyword>
<comment type="subcellular location">
    <subcellularLocation>
        <location evidence="2">Cytoplasm</location>
    </subcellularLocation>
</comment>
<protein>
    <recommendedName>
        <fullName evidence="10">glycogenin glucosyltransferase</fullName>
        <ecNumber evidence="10">2.4.1.186</ecNumber>
    </recommendedName>
</protein>
<feature type="compositionally biased region" description="Basic and acidic residues" evidence="14">
    <location>
        <begin position="362"/>
        <end position="386"/>
    </location>
</feature>
<feature type="compositionally biased region" description="Polar residues" evidence="14">
    <location>
        <begin position="474"/>
        <end position="485"/>
    </location>
</feature>
<evidence type="ECO:0000256" key="11">
    <source>
        <dbReference type="ARBA" id="ARBA00050886"/>
    </source>
</evidence>
<reference evidence="15" key="1">
    <citation type="submission" date="2023-06" db="EMBL/GenBank/DDBJ databases">
        <title>Genome-scale phylogeny and comparative genomics of the fungal order Sordariales.</title>
        <authorList>
            <consortium name="Lawrence Berkeley National Laboratory"/>
            <person name="Hensen N."/>
            <person name="Bonometti L."/>
            <person name="Westerberg I."/>
            <person name="Brannstrom I.O."/>
            <person name="Guillou S."/>
            <person name="Cros-Aarteil S."/>
            <person name="Calhoun S."/>
            <person name="Haridas S."/>
            <person name="Kuo A."/>
            <person name="Mondo S."/>
            <person name="Pangilinan J."/>
            <person name="Riley R."/>
            <person name="Labutti K."/>
            <person name="Andreopoulos B."/>
            <person name="Lipzen A."/>
            <person name="Chen C."/>
            <person name="Yanf M."/>
            <person name="Daum C."/>
            <person name="Ng V."/>
            <person name="Clum A."/>
            <person name="Steindorff A."/>
            <person name="Ohm R."/>
            <person name="Martin F."/>
            <person name="Silar P."/>
            <person name="Natvig D."/>
            <person name="Lalanne C."/>
            <person name="Gautier V."/>
            <person name="Ament-Velasquez S.L."/>
            <person name="Kruys A."/>
            <person name="Hutchinson M.I."/>
            <person name="Powell A.J."/>
            <person name="Barry K."/>
            <person name="Miller A.N."/>
            <person name="Grigoriev I.V."/>
            <person name="Debuchy R."/>
            <person name="Gladieux P."/>
            <person name="Thoren M.H."/>
            <person name="Johannesson H."/>
        </authorList>
    </citation>
    <scope>NUCLEOTIDE SEQUENCE</scope>
    <source>
        <strain evidence="15">CBS 606.72</strain>
    </source>
</reference>
<evidence type="ECO:0000313" key="16">
    <source>
        <dbReference type="Proteomes" id="UP001175000"/>
    </source>
</evidence>
<evidence type="ECO:0000256" key="8">
    <source>
        <dbReference type="ARBA" id="ARBA00023211"/>
    </source>
</evidence>
<feature type="compositionally biased region" description="Basic and acidic residues" evidence="14">
    <location>
        <begin position="417"/>
        <end position="427"/>
    </location>
</feature>
<feature type="compositionally biased region" description="Basic and acidic residues" evidence="14">
    <location>
        <begin position="309"/>
        <end position="318"/>
    </location>
</feature>
<evidence type="ECO:0000256" key="12">
    <source>
        <dbReference type="ARBA" id="ARBA00052293"/>
    </source>
</evidence>
<evidence type="ECO:0000256" key="10">
    <source>
        <dbReference type="ARBA" id="ARBA00038934"/>
    </source>
</evidence>
<keyword evidence="5" id="KW-0479">Metal-binding</keyword>
<feature type="region of interest" description="Disordered" evidence="14">
    <location>
        <begin position="800"/>
        <end position="845"/>
    </location>
</feature>
<comment type="caution">
    <text evidence="15">The sequence shown here is derived from an EMBL/GenBank/DDBJ whole genome shotgun (WGS) entry which is preliminary data.</text>
</comment>
<evidence type="ECO:0000256" key="14">
    <source>
        <dbReference type="SAM" id="MobiDB-lite"/>
    </source>
</evidence>
<evidence type="ECO:0000256" key="13">
    <source>
        <dbReference type="ARBA" id="ARBA00057883"/>
    </source>
</evidence>
<comment type="catalytic activity">
    <reaction evidence="11">
        <text>[1,4-alpha-D-glucosyl](n)-L-tyrosyl-[glycogenin] + UDP-alpha-D-glucose = [1,4-alpha-D-glucosyl](n+1)-L-tyrosyl-[glycogenin] + UDP + H(+)</text>
        <dbReference type="Rhea" id="RHEA:56560"/>
        <dbReference type="Rhea" id="RHEA-COMP:14606"/>
        <dbReference type="Rhea" id="RHEA-COMP:14607"/>
        <dbReference type="ChEBI" id="CHEBI:15378"/>
        <dbReference type="ChEBI" id="CHEBI:58223"/>
        <dbReference type="ChEBI" id="CHEBI:58885"/>
        <dbReference type="ChEBI" id="CHEBI:140574"/>
        <dbReference type="EC" id="2.4.1.186"/>
    </reaction>
</comment>
<feature type="region of interest" description="Disordered" evidence="14">
    <location>
        <begin position="259"/>
        <end position="288"/>
    </location>
</feature>
<feature type="compositionally biased region" description="Polar residues" evidence="14">
    <location>
        <begin position="556"/>
        <end position="573"/>
    </location>
</feature>
<dbReference type="Gene3D" id="3.90.550.10">
    <property type="entry name" value="Spore Coat Polysaccharide Biosynthesis Protein SpsA, Chain A"/>
    <property type="match status" value="1"/>
</dbReference>
<dbReference type="GO" id="GO:0008466">
    <property type="term" value="F:glycogenin glucosyltransferase activity"/>
    <property type="evidence" value="ECO:0007669"/>
    <property type="project" value="UniProtKB-EC"/>
</dbReference>
<dbReference type="InterPro" id="IPR050587">
    <property type="entry name" value="GNT1/Glycosyltrans_8"/>
</dbReference>
<dbReference type="GO" id="GO:0046872">
    <property type="term" value="F:metal ion binding"/>
    <property type="evidence" value="ECO:0007669"/>
    <property type="project" value="UniProtKB-KW"/>
</dbReference>
<feature type="region of interest" description="Disordered" evidence="14">
    <location>
        <begin position="732"/>
        <end position="760"/>
    </location>
</feature>
<comment type="cofactor">
    <cofactor evidence="1">
        <name>Mn(2+)</name>
        <dbReference type="ChEBI" id="CHEBI:29035"/>
    </cofactor>
</comment>
<dbReference type="CDD" id="cd02537">
    <property type="entry name" value="GT8_Glycogenin"/>
    <property type="match status" value="1"/>
</dbReference>
<evidence type="ECO:0000313" key="15">
    <source>
        <dbReference type="EMBL" id="KAK0626597.1"/>
    </source>
</evidence>
<dbReference type="EC" id="2.4.1.186" evidence="10"/>
<dbReference type="InterPro" id="IPR029044">
    <property type="entry name" value="Nucleotide-diphossugar_trans"/>
</dbReference>
<dbReference type="EMBL" id="JAULSU010000002">
    <property type="protein sequence ID" value="KAK0626597.1"/>
    <property type="molecule type" value="Genomic_DNA"/>
</dbReference>
<gene>
    <name evidence="15" type="ORF">B0T14DRAFT_534714</name>
</gene>
<feature type="compositionally biased region" description="Basic residues" evidence="14">
    <location>
        <begin position="351"/>
        <end position="361"/>
    </location>
</feature>
<feature type="compositionally biased region" description="Basic and acidic residues" evidence="14">
    <location>
        <begin position="335"/>
        <end position="350"/>
    </location>
</feature>
<dbReference type="SUPFAM" id="SSF53448">
    <property type="entry name" value="Nucleotide-diphospho-sugar transferases"/>
    <property type="match status" value="1"/>
</dbReference>
<sequence length="845" mass="94998">MAVQGGEDVYASLLLTDTYLPGALVLAHSLRDAGTKKKLAILVTLDSISAEVVTQLKAIYDYVIPVVRIRNERPANLYLMNRPDLHSAFTKINLWRQTQFRKIVYLDADVVAYRAPDELFNLPHAFSAAPDIGWPDLFNTGVMVLTPNMGDYYAMMAMADRGISFDGADQGLLNMHFKNTCNRLSFTYNVTPSAHYQYVPAYKHFQSSINLVHFIGSEKPWLQGRDKSKGDSPFDEIAGRWWAVYDRHYRAHVRHTHPLQHEVKPLTPISQTSETQPTQTATATTPTPELVQYFVKGEYQPPRIRYVVPHEPHRDSHPPRVHPHHQDHHGHHYPQHYEQHHGQHRAEQYHAQHHPQQHHAQHHDQYHEQPHEQDHSQRYDQSEPHHHHEKPQPGSFSQQPEHPPSLPSVSFSSPEGTHTEARAEQALEHQQSAPEPTPPEPESKPEPYQPPPVQSWDAQRQPPPSDSKPEAINFPQTHYEMSSDPTPFVPPERYPSPPKGMWYEVPKEPPAPPREKPKAIFPWESHQPRPSRVFAQHEELASPISETPAPSFGEHSATSEWPPQAEPSMTGSPTVEPKSEPQTPPTPTVRAAPPSDPWSSFPRTNAWDDVPEINRYVDAIQKHRRTRSQGLGRTPPELGLKESNWGRRGSRVTDFPSEDDRPSLPVTPAPIRRPRFWGGGAPGIGLEDVEADERLPAAEGVPAQSDWDPLAQLQKLAKQQSELLLQRLGAGGSLGDDVIGTEGREIPSRPLPFGSEDVKSPTYVKYSPEVVSPRPVKPNSGTSPVQNILDAALEIAPKFEATTSSSNIERPSYQGPGASFEKGEDYLTQETPMPPTEEELDALEG</sequence>
<keyword evidence="7" id="KW-0325">Glycoprotein</keyword>
<organism evidence="15 16">
    <name type="scientific">Immersiella caudata</name>
    <dbReference type="NCBI Taxonomy" id="314043"/>
    <lineage>
        <taxon>Eukaryota</taxon>
        <taxon>Fungi</taxon>
        <taxon>Dikarya</taxon>
        <taxon>Ascomycota</taxon>
        <taxon>Pezizomycotina</taxon>
        <taxon>Sordariomycetes</taxon>
        <taxon>Sordariomycetidae</taxon>
        <taxon>Sordariales</taxon>
        <taxon>Lasiosphaeriaceae</taxon>
        <taxon>Immersiella</taxon>
    </lineage>
</organism>
<dbReference type="Proteomes" id="UP001175000">
    <property type="component" value="Unassembled WGS sequence"/>
</dbReference>
<feature type="region of interest" description="Disordered" evidence="14">
    <location>
        <begin position="309"/>
        <end position="685"/>
    </location>
</feature>
<feature type="compositionally biased region" description="Pro residues" evidence="14">
    <location>
        <begin position="487"/>
        <end position="498"/>
    </location>
</feature>
<evidence type="ECO:0000256" key="5">
    <source>
        <dbReference type="ARBA" id="ARBA00022723"/>
    </source>
</evidence>
<feature type="compositionally biased region" description="Basic residues" evidence="14">
    <location>
        <begin position="319"/>
        <end position="334"/>
    </location>
</feature>
<evidence type="ECO:0000256" key="6">
    <source>
        <dbReference type="ARBA" id="ARBA00023056"/>
    </source>
</evidence>
<comment type="similarity">
    <text evidence="9">Belongs to the glycosyltransferase 8 family. Glycogenin subfamily.</text>
</comment>
<evidence type="ECO:0000256" key="3">
    <source>
        <dbReference type="ARBA" id="ARBA00022490"/>
    </source>
</evidence>
<dbReference type="AlphaFoldDB" id="A0AA39X3F7"/>
<keyword evidence="4" id="KW-0808">Transferase</keyword>
<keyword evidence="16" id="KW-1185">Reference proteome</keyword>
<comment type="function">
    <text evidence="13">Self-glucosylating initiator of glycogen synthesis. It catalyzes the formation of a short alpha (1,4)-glucosyl chain covalently attached via a glucose 1-O-tyrosyl linkage to internal tyrosine residues and these chains act as primers for the elongation reaction catalyzed by glycogen synthase.</text>
</comment>
<dbReference type="FunFam" id="3.90.550.10:FF:000092">
    <property type="entry name" value="Glycogenin 2"/>
    <property type="match status" value="1"/>
</dbReference>
<dbReference type="GO" id="GO:0005737">
    <property type="term" value="C:cytoplasm"/>
    <property type="evidence" value="ECO:0007669"/>
    <property type="project" value="UniProtKB-SubCell"/>
</dbReference>
<feature type="compositionally biased region" description="Acidic residues" evidence="14">
    <location>
        <begin position="836"/>
        <end position="845"/>
    </location>
</feature>
<keyword evidence="6" id="KW-0320">Glycogen biosynthesis</keyword>
<evidence type="ECO:0000256" key="1">
    <source>
        <dbReference type="ARBA" id="ARBA00001936"/>
    </source>
</evidence>
<dbReference type="GO" id="GO:0005978">
    <property type="term" value="P:glycogen biosynthetic process"/>
    <property type="evidence" value="ECO:0007669"/>
    <property type="project" value="UniProtKB-KW"/>
</dbReference>
<accession>A0AA39X3F7</accession>
<dbReference type="Pfam" id="PF01501">
    <property type="entry name" value="Glyco_transf_8"/>
    <property type="match status" value="1"/>
</dbReference>
<evidence type="ECO:0000256" key="2">
    <source>
        <dbReference type="ARBA" id="ARBA00004496"/>
    </source>
</evidence>
<evidence type="ECO:0000256" key="4">
    <source>
        <dbReference type="ARBA" id="ARBA00022679"/>
    </source>
</evidence>
<dbReference type="PANTHER" id="PTHR11183">
    <property type="entry name" value="GLYCOGENIN SUBFAMILY MEMBER"/>
    <property type="match status" value="1"/>
</dbReference>
<evidence type="ECO:0000256" key="7">
    <source>
        <dbReference type="ARBA" id="ARBA00023180"/>
    </source>
</evidence>
<dbReference type="InterPro" id="IPR002495">
    <property type="entry name" value="Glyco_trans_8"/>
</dbReference>